<protein>
    <recommendedName>
        <fullName evidence="3">acid phosphatase</fullName>
        <ecNumber evidence="3">3.1.3.2</ecNumber>
    </recommendedName>
</protein>
<keyword evidence="7" id="KW-0325">Glycoprotein</keyword>
<dbReference type="InterPro" id="IPR050645">
    <property type="entry name" value="Histidine_acid_phosphatase"/>
</dbReference>
<keyword evidence="5" id="KW-0378">Hydrolase</keyword>
<evidence type="ECO:0000313" key="10">
    <source>
        <dbReference type="WBParaSite" id="PSU_v2.g7420.t1"/>
    </source>
</evidence>
<keyword evidence="4 8" id="KW-0732">Signal</keyword>
<dbReference type="GO" id="GO:0003993">
    <property type="term" value="F:acid phosphatase activity"/>
    <property type="evidence" value="ECO:0007669"/>
    <property type="project" value="UniProtKB-EC"/>
</dbReference>
<dbReference type="PROSITE" id="PS00616">
    <property type="entry name" value="HIS_ACID_PHOSPHAT_1"/>
    <property type="match status" value="1"/>
</dbReference>
<sequence>MLFYFIFFLFFQVISISAEDKLVHVHALWRHGERNPRKLFYGDLNNASAFPEGLGQLTKNGIHKFFILGQFFQLRYIYENKFLSPEYIHSEV</sequence>
<dbReference type="SUPFAM" id="SSF53254">
    <property type="entry name" value="Phosphoglycerate mutase-like"/>
    <property type="match status" value="1"/>
</dbReference>
<dbReference type="InterPro" id="IPR029033">
    <property type="entry name" value="His_PPase_superfam"/>
</dbReference>
<dbReference type="Gene3D" id="3.40.50.1240">
    <property type="entry name" value="Phosphoglycerate mutase-like"/>
    <property type="match status" value="1"/>
</dbReference>
<dbReference type="InterPro" id="IPR033379">
    <property type="entry name" value="Acid_Pase_AS"/>
</dbReference>
<dbReference type="PANTHER" id="PTHR11567:SF211">
    <property type="entry name" value="PROSTATIC ACID PHOSPHATASE"/>
    <property type="match status" value="1"/>
</dbReference>
<dbReference type="Pfam" id="PF00328">
    <property type="entry name" value="His_Phos_2"/>
    <property type="match status" value="1"/>
</dbReference>
<evidence type="ECO:0000256" key="4">
    <source>
        <dbReference type="ARBA" id="ARBA00022729"/>
    </source>
</evidence>
<evidence type="ECO:0000256" key="6">
    <source>
        <dbReference type="ARBA" id="ARBA00023157"/>
    </source>
</evidence>
<keyword evidence="6" id="KW-1015">Disulfide bond</keyword>
<name>A0A914Z4Z3_9BILA</name>
<proteinExistence type="inferred from homology"/>
<evidence type="ECO:0000256" key="8">
    <source>
        <dbReference type="SAM" id="SignalP"/>
    </source>
</evidence>
<evidence type="ECO:0000256" key="1">
    <source>
        <dbReference type="ARBA" id="ARBA00000032"/>
    </source>
</evidence>
<evidence type="ECO:0000256" key="7">
    <source>
        <dbReference type="ARBA" id="ARBA00023180"/>
    </source>
</evidence>
<evidence type="ECO:0000256" key="5">
    <source>
        <dbReference type="ARBA" id="ARBA00022801"/>
    </source>
</evidence>
<dbReference type="EC" id="3.1.3.2" evidence="3"/>
<reference evidence="10" key="1">
    <citation type="submission" date="2022-11" db="UniProtKB">
        <authorList>
            <consortium name="WormBaseParasite"/>
        </authorList>
    </citation>
    <scope>IDENTIFICATION</scope>
</reference>
<dbReference type="Proteomes" id="UP000887577">
    <property type="component" value="Unplaced"/>
</dbReference>
<feature type="chain" id="PRO_5037160938" description="acid phosphatase" evidence="8">
    <location>
        <begin position="19"/>
        <end position="92"/>
    </location>
</feature>
<dbReference type="AlphaFoldDB" id="A0A914Z4Z3"/>
<evidence type="ECO:0000313" key="9">
    <source>
        <dbReference type="Proteomes" id="UP000887577"/>
    </source>
</evidence>
<dbReference type="InterPro" id="IPR000560">
    <property type="entry name" value="His_Pase_clade-2"/>
</dbReference>
<dbReference type="PANTHER" id="PTHR11567">
    <property type="entry name" value="ACID PHOSPHATASE-RELATED"/>
    <property type="match status" value="1"/>
</dbReference>
<accession>A0A914Z4Z3</accession>
<comment type="similarity">
    <text evidence="2">Belongs to the histidine acid phosphatase family.</text>
</comment>
<keyword evidence="9" id="KW-1185">Reference proteome</keyword>
<dbReference type="WBParaSite" id="PSU_v2.g7420.t1">
    <property type="protein sequence ID" value="PSU_v2.g7420.t1"/>
    <property type="gene ID" value="PSU_v2.g7420"/>
</dbReference>
<feature type="signal peptide" evidence="8">
    <location>
        <begin position="1"/>
        <end position="18"/>
    </location>
</feature>
<comment type="catalytic activity">
    <reaction evidence="1">
        <text>a phosphate monoester + H2O = an alcohol + phosphate</text>
        <dbReference type="Rhea" id="RHEA:15017"/>
        <dbReference type="ChEBI" id="CHEBI:15377"/>
        <dbReference type="ChEBI" id="CHEBI:30879"/>
        <dbReference type="ChEBI" id="CHEBI:43474"/>
        <dbReference type="ChEBI" id="CHEBI:67140"/>
        <dbReference type="EC" id="3.1.3.2"/>
    </reaction>
</comment>
<evidence type="ECO:0000256" key="2">
    <source>
        <dbReference type="ARBA" id="ARBA00005375"/>
    </source>
</evidence>
<organism evidence="9 10">
    <name type="scientific">Panagrolaimus superbus</name>
    <dbReference type="NCBI Taxonomy" id="310955"/>
    <lineage>
        <taxon>Eukaryota</taxon>
        <taxon>Metazoa</taxon>
        <taxon>Ecdysozoa</taxon>
        <taxon>Nematoda</taxon>
        <taxon>Chromadorea</taxon>
        <taxon>Rhabditida</taxon>
        <taxon>Tylenchina</taxon>
        <taxon>Panagrolaimomorpha</taxon>
        <taxon>Panagrolaimoidea</taxon>
        <taxon>Panagrolaimidae</taxon>
        <taxon>Panagrolaimus</taxon>
    </lineage>
</organism>
<evidence type="ECO:0000256" key="3">
    <source>
        <dbReference type="ARBA" id="ARBA00012646"/>
    </source>
</evidence>